<evidence type="ECO:0000256" key="1">
    <source>
        <dbReference type="PROSITE-ProRule" id="PRU00042"/>
    </source>
</evidence>
<dbReference type="InParanoid" id="S8DWT0"/>
<evidence type="ECO:0000313" key="3">
    <source>
        <dbReference type="EMBL" id="EPS97596.1"/>
    </source>
</evidence>
<evidence type="ECO:0000259" key="2">
    <source>
        <dbReference type="PROSITE" id="PS50157"/>
    </source>
</evidence>
<dbReference type="Gene3D" id="3.30.160.60">
    <property type="entry name" value="Classic Zinc Finger"/>
    <property type="match status" value="1"/>
</dbReference>
<keyword evidence="1" id="KW-0862">Zinc</keyword>
<sequence length="77" mass="8694">QHLWQHHHGELLCDSGRKFVCLWTVGSDSACSQTITDLDNLARHMSSVHLKLTAQKCATCGAEFSRMDALRRHSKKC</sequence>
<accession>S8DWT0</accession>
<organism evidence="3 4">
    <name type="scientific">Fomitopsis schrenkii</name>
    <name type="common">Brown rot fungus</name>
    <dbReference type="NCBI Taxonomy" id="2126942"/>
    <lineage>
        <taxon>Eukaryota</taxon>
        <taxon>Fungi</taxon>
        <taxon>Dikarya</taxon>
        <taxon>Basidiomycota</taxon>
        <taxon>Agaricomycotina</taxon>
        <taxon>Agaricomycetes</taxon>
        <taxon>Polyporales</taxon>
        <taxon>Fomitopsis</taxon>
    </lineage>
</organism>
<reference evidence="3 4" key="1">
    <citation type="journal article" date="2012" name="Science">
        <title>The Paleozoic origin of enzymatic lignin decomposition reconstructed from 31 fungal genomes.</title>
        <authorList>
            <person name="Floudas D."/>
            <person name="Binder M."/>
            <person name="Riley R."/>
            <person name="Barry K."/>
            <person name="Blanchette R.A."/>
            <person name="Henrissat B."/>
            <person name="Martinez A.T."/>
            <person name="Otillar R."/>
            <person name="Spatafora J.W."/>
            <person name="Yadav J.S."/>
            <person name="Aerts A."/>
            <person name="Benoit I."/>
            <person name="Boyd A."/>
            <person name="Carlson A."/>
            <person name="Copeland A."/>
            <person name="Coutinho P.M."/>
            <person name="de Vries R.P."/>
            <person name="Ferreira P."/>
            <person name="Findley K."/>
            <person name="Foster B."/>
            <person name="Gaskell J."/>
            <person name="Glotzer D."/>
            <person name="Gorecki P."/>
            <person name="Heitman J."/>
            <person name="Hesse C."/>
            <person name="Hori C."/>
            <person name="Igarashi K."/>
            <person name="Jurgens J.A."/>
            <person name="Kallen N."/>
            <person name="Kersten P."/>
            <person name="Kohler A."/>
            <person name="Kuees U."/>
            <person name="Kumar T.K.A."/>
            <person name="Kuo A."/>
            <person name="LaButti K."/>
            <person name="Larrondo L.F."/>
            <person name="Lindquist E."/>
            <person name="Ling A."/>
            <person name="Lombard V."/>
            <person name="Lucas S."/>
            <person name="Lundell T."/>
            <person name="Martin R."/>
            <person name="McLaughlin D.J."/>
            <person name="Morgenstern I."/>
            <person name="Morin E."/>
            <person name="Murat C."/>
            <person name="Nagy L.G."/>
            <person name="Nolan M."/>
            <person name="Ohm R.A."/>
            <person name="Patyshakuliyeva A."/>
            <person name="Rokas A."/>
            <person name="Ruiz-Duenas F.J."/>
            <person name="Sabat G."/>
            <person name="Salamov A."/>
            <person name="Samejima M."/>
            <person name="Schmutz J."/>
            <person name="Slot J.C."/>
            <person name="St John F."/>
            <person name="Stenlid J."/>
            <person name="Sun H."/>
            <person name="Sun S."/>
            <person name="Syed K."/>
            <person name="Tsang A."/>
            <person name="Wiebenga A."/>
            <person name="Young D."/>
            <person name="Pisabarro A."/>
            <person name="Eastwood D.C."/>
            <person name="Martin F."/>
            <person name="Cullen D."/>
            <person name="Grigoriev I.V."/>
            <person name="Hibbett D.S."/>
        </authorList>
    </citation>
    <scope>NUCLEOTIDE SEQUENCE</scope>
    <source>
        <strain evidence="4">FP-58527</strain>
    </source>
</reference>
<evidence type="ECO:0000313" key="4">
    <source>
        <dbReference type="Proteomes" id="UP000015241"/>
    </source>
</evidence>
<dbReference type="InterPro" id="IPR013087">
    <property type="entry name" value="Znf_C2H2_type"/>
</dbReference>
<name>S8DWT0_FOMSC</name>
<keyword evidence="1" id="KW-0863">Zinc-finger</keyword>
<feature type="domain" description="C2H2-type" evidence="2">
    <location>
        <begin position="55"/>
        <end position="77"/>
    </location>
</feature>
<feature type="non-terminal residue" evidence="3">
    <location>
        <position position="1"/>
    </location>
</feature>
<dbReference type="OrthoDB" id="2787989at2759"/>
<keyword evidence="1" id="KW-0479">Metal-binding</keyword>
<dbReference type="HOGENOM" id="CLU_126337_3_0_1"/>
<keyword evidence="4" id="KW-1185">Reference proteome</keyword>
<dbReference type="Proteomes" id="UP000015241">
    <property type="component" value="Unassembled WGS sequence"/>
</dbReference>
<dbReference type="InterPro" id="IPR036236">
    <property type="entry name" value="Znf_C2H2_sf"/>
</dbReference>
<proteinExistence type="predicted"/>
<gene>
    <name evidence="3" type="ORF">FOMPIDRAFT_11049</name>
</gene>
<dbReference type="EMBL" id="KE504175">
    <property type="protein sequence ID" value="EPS97596.1"/>
    <property type="molecule type" value="Genomic_DNA"/>
</dbReference>
<dbReference type="SUPFAM" id="SSF57667">
    <property type="entry name" value="beta-beta-alpha zinc fingers"/>
    <property type="match status" value="1"/>
</dbReference>
<dbReference type="AlphaFoldDB" id="S8DWT0"/>
<dbReference type="GO" id="GO:0008270">
    <property type="term" value="F:zinc ion binding"/>
    <property type="evidence" value="ECO:0007669"/>
    <property type="project" value="UniProtKB-KW"/>
</dbReference>
<feature type="non-terminal residue" evidence="3">
    <location>
        <position position="77"/>
    </location>
</feature>
<protein>
    <recommendedName>
        <fullName evidence="2">C2H2-type domain-containing protein</fullName>
    </recommendedName>
</protein>
<dbReference type="PROSITE" id="PS50157">
    <property type="entry name" value="ZINC_FINGER_C2H2_2"/>
    <property type="match status" value="1"/>
</dbReference>